<feature type="transmembrane region" description="Helical" evidence="1">
    <location>
        <begin position="152"/>
        <end position="173"/>
    </location>
</feature>
<evidence type="ECO:0000313" key="3">
    <source>
        <dbReference type="EMBL" id="MDP9793130.1"/>
    </source>
</evidence>
<proteinExistence type="predicted"/>
<protein>
    <recommendedName>
        <fullName evidence="2">Double-GTPase 2 domain-containing protein</fullName>
    </recommendedName>
</protein>
<feature type="transmembrane region" description="Helical" evidence="1">
    <location>
        <begin position="38"/>
        <end position="58"/>
    </location>
</feature>
<dbReference type="Pfam" id="PF19993">
    <property type="entry name" value="DO-GTPase2"/>
    <property type="match status" value="1"/>
</dbReference>
<dbReference type="InterPro" id="IPR045528">
    <property type="entry name" value="DO-GTPase2"/>
</dbReference>
<keyword evidence="4" id="KW-1185">Reference proteome</keyword>
<keyword evidence="1" id="KW-1133">Transmembrane helix</keyword>
<gene>
    <name evidence="3" type="ORF">J2S43_001642</name>
</gene>
<name>A0ABT9MNW7_9ACTN</name>
<feature type="domain" description="Double-GTPase 2" evidence="2">
    <location>
        <begin position="278"/>
        <end position="493"/>
    </location>
</feature>
<keyword evidence="1" id="KW-0472">Membrane</keyword>
<feature type="transmembrane region" description="Helical" evidence="1">
    <location>
        <begin position="124"/>
        <end position="146"/>
    </location>
</feature>
<evidence type="ECO:0000259" key="2">
    <source>
        <dbReference type="Pfam" id="PF19993"/>
    </source>
</evidence>
<dbReference type="EMBL" id="JAUSRA010000001">
    <property type="protein sequence ID" value="MDP9793130.1"/>
    <property type="molecule type" value="Genomic_DNA"/>
</dbReference>
<evidence type="ECO:0000256" key="1">
    <source>
        <dbReference type="SAM" id="Phobius"/>
    </source>
</evidence>
<organism evidence="3 4">
    <name type="scientific">Catenuloplanes nepalensis</name>
    <dbReference type="NCBI Taxonomy" id="587533"/>
    <lineage>
        <taxon>Bacteria</taxon>
        <taxon>Bacillati</taxon>
        <taxon>Actinomycetota</taxon>
        <taxon>Actinomycetes</taxon>
        <taxon>Micromonosporales</taxon>
        <taxon>Micromonosporaceae</taxon>
        <taxon>Catenuloplanes</taxon>
    </lineage>
</organism>
<reference evidence="3 4" key="1">
    <citation type="submission" date="2023-07" db="EMBL/GenBank/DDBJ databases">
        <title>Sequencing the genomes of 1000 actinobacteria strains.</title>
        <authorList>
            <person name="Klenk H.-P."/>
        </authorList>
    </citation>
    <scope>NUCLEOTIDE SEQUENCE [LARGE SCALE GENOMIC DNA]</scope>
    <source>
        <strain evidence="3 4">DSM 44710</strain>
    </source>
</reference>
<comment type="caution">
    <text evidence="3">The sequence shown here is derived from an EMBL/GenBank/DDBJ whole genome shotgun (WGS) entry which is preliminary data.</text>
</comment>
<accession>A0ABT9MNW7</accession>
<dbReference type="Proteomes" id="UP001240984">
    <property type="component" value="Unassembled WGS sequence"/>
</dbReference>
<evidence type="ECO:0000313" key="4">
    <source>
        <dbReference type="Proteomes" id="UP001240984"/>
    </source>
</evidence>
<keyword evidence="1" id="KW-0812">Transmembrane</keyword>
<feature type="transmembrane region" description="Helical" evidence="1">
    <location>
        <begin position="7"/>
        <end position="32"/>
    </location>
</feature>
<sequence length="521" mass="56021">MMALFGFLLYAGVVLVCIVFIVVPLSVALAAAGIGTGTAAALCGVAFVLAGGSGVGVLTPTGVRHGLPGRVATEFVRRDRAWPQYFAAQAGLDARLAAVRVLRWTRRMWKDATDWLIANNAGGFWWPIVLVPTVVVVAATSLGLGLGLAAGLLAIAVVTLVAWLVGVPVVYLLRTVDAGWRTVFSARASCINCFEVAAVPAYRCRGPHGAQETADGDDLHRDLRPGRLGVLWRRCSCGWRLPTMVLRAAFSRRLVACCPSCGTEYFPRAGVVRDVRAPVFGAASAGKTQFIMSAMVGLHRAAERAGITLKVPDEGHRRTYSVFEDLTARGAPAPKTDTTAPVAVTVRVEQGVNSTLLHLFDAAGETLTDPEQNATLSYLDNAETLTFVLDPFSVERVQHEYRAASEDVFTEASAALYDPEASYNATAQRLQGYGVRTAGRRLAFVVTKADLLRRLPLRMPAPDSAAVRGWLCEQGLENLVVAAERDFKETRYFLVSGRDTGPDGPVAVLRWILKRGWGNIG</sequence>